<feature type="compositionally biased region" description="Basic and acidic residues" evidence="1">
    <location>
        <begin position="716"/>
        <end position="731"/>
    </location>
</feature>
<sequence>MVGGVVTPAHHLNHLGCDDATLKALAGQAPELSGGVRVLSDGWQNLIKAAVIEQLLVRKNSTGHVVNCVIRPLRVLATVARDKEPWEINSDDIAAAVKVAAGLQSCGVLGDRVAALAKILFDQNHLADAGPIYAVVASARLNPGKSRRAKFLKSAETIRSSLEERKRSERLPSQRAFWELIRIVMTEEPRSLVDELRFAAIRLMIVTGFRIGEATRLPSDWLRRRSHVSPSGAPASAFGGVDSTMMIRHFAEKQNTDGGSSLTLSEATAFVPRMFEDFLQETLGRVNAITEPLRKTLRAQVESGRLLPSFGATQLVPMLHLYPYLSGSPYWTEFDEKERESWRSTCRADVSGGQFDRLFELQVADFASGKRSISNAAYVYFNRMRAAGLKEGALYVRREDGSEYGATDRIRWQLAFFRIGELEEYLKDGKRTKASDVEPLRLEGGLIQTWDLMFLHPKRSLAEERNEGICDITRYASVNRPSPDFLTAALGESDQFESIFQRYGATVEDRSLVIRSHMLRHLLNNELYRLGVADTIITKQFNRRSVTQSYQYDHRSLAEDLNAIEIPEEVEYALGEKTSTVYKMIRANKSSGPIVDDFRRIQADEGEEAALTFLRAEADGFHATPYGTCVSSFTVSPCPKHLQCFAGCRHLTSSQDPVAHANLRKLEIKLVAAVDDIEERGIRNVGWQNQLDHARSTLQGVRSLLATEPGRAAFPDGKDYSKPEATDGSQK</sequence>
<name>A0A075K1C5_9GAMM</name>
<dbReference type="EMBL" id="CP008884">
    <property type="protein sequence ID" value="AIF48151.1"/>
    <property type="molecule type" value="Genomic_DNA"/>
</dbReference>
<reference evidence="2 3" key="1">
    <citation type="submission" date="2014-07" db="EMBL/GenBank/DDBJ databases">
        <title>Complete Genome Sequence of Dyella japonica Strain A8 Isolated from Malaysian Tropical Soil.</title>
        <authorList>
            <person name="Hui R.K.H."/>
            <person name="Chen J.-W."/>
            <person name="Chan K.-G."/>
            <person name="Leung F.C.C."/>
        </authorList>
    </citation>
    <scope>NUCLEOTIDE SEQUENCE [LARGE SCALE GENOMIC DNA]</scope>
    <source>
        <strain evidence="2 3">A8</strain>
    </source>
</reference>
<dbReference type="KEGG" id="dja:HY57_13215"/>
<dbReference type="AlphaFoldDB" id="A0A075K1C5"/>
<protein>
    <recommendedName>
        <fullName evidence="4">Integrase</fullName>
    </recommendedName>
</protein>
<gene>
    <name evidence="2" type="ORF">HY57_13215</name>
</gene>
<dbReference type="PATRIC" id="fig|1217721.7.peg.2724"/>
<feature type="region of interest" description="Disordered" evidence="1">
    <location>
        <begin position="709"/>
        <end position="731"/>
    </location>
</feature>
<dbReference type="HOGENOM" id="CLU_366329_0_0_6"/>
<accession>A0A075K1C5</accession>
<evidence type="ECO:0000256" key="1">
    <source>
        <dbReference type="SAM" id="MobiDB-lite"/>
    </source>
</evidence>
<proteinExistence type="predicted"/>
<dbReference type="Proteomes" id="UP000027987">
    <property type="component" value="Chromosome"/>
</dbReference>
<evidence type="ECO:0000313" key="2">
    <source>
        <dbReference type="EMBL" id="AIF48151.1"/>
    </source>
</evidence>
<organism evidence="2 3">
    <name type="scientific">Dyella japonica A8</name>
    <dbReference type="NCBI Taxonomy" id="1217721"/>
    <lineage>
        <taxon>Bacteria</taxon>
        <taxon>Pseudomonadati</taxon>
        <taxon>Pseudomonadota</taxon>
        <taxon>Gammaproteobacteria</taxon>
        <taxon>Lysobacterales</taxon>
        <taxon>Rhodanobacteraceae</taxon>
        <taxon>Dyella</taxon>
    </lineage>
</organism>
<evidence type="ECO:0000313" key="3">
    <source>
        <dbReference type="Proteomes" id="UP000027987"/>
    </source>
</evidence>
<keyword evidence="3" id="KW-1185">Reference proteome</keyword>
<evidence type="ECO:0008006" key="4">
    <source>
        <dbReference type="Google" id="ProtNLM"/>
    </source>
</evidence>